<dbReference type="RefSeq" id="WP_125129972.1">
    <property type="nucleotide sequence ID" value="NZ_RHJS01000002.1"/>
</dbReference>
<dbReference type="GO" id="GO:0051539">
    <property type="term" value="F:4 iron, 4 sulfur cluster binding"/>
    <property type="evidence" value="ECO:0007669"/>
    <property type="project" value="UniProtKB-KW"/>
</dbReference>
<dbReference type="SUPFAM" id="SSF50475">
    <property type="entry name" value="FMN-binding split barrel"/>
    <property type="match status" value="1"/>
</dbReference>
<dbReference type="Gene3D" id="2.30.110.10">
    <property type="entry name" value="Electron Transport, Fmn-binding Protein, Chain A"/>
    <property type="match status" value="1"/>
</dbReference>
<protein>
    <recommendedName>
        <fullName evidence="3">Ferredoxin</fullName>
    </recommendedName>
</protein>
<reference evidence="9" key="1">
    <citation type="submission" date="2018-10" db="EMBL/GenBank/DDBJ databases">
        <title>Schaedlerella arabinophila gen. nov. sp. nov., isolated from the mouse intestinal tract and comparative analysis with the genome of the closely related altered Schaedler flora strain ASF502.</title>
        <authorList>
            <person name="Miyake S."/>
            <person name="Soh M."/>
            <person name="Seedorf H."/>
        </authorList>
    </citation>
    <scope>NUCLEOTIDE SEQUENCE [LARGE SCALE GENOMIC DNA]</scope>
    <source>
        <strain evidence="9">DSM 106076</strain>
    </source>
</reference>
<keyword evidence="6" id="KW-0408">Iron</keyword>
<dbReference type="EMBL" id="RHJS01000002">
    <property type="protein sequence ID" value="RRK34807.1"/>
    <property type="molecule type" value="Genomic_DNA"/>
</dbReference>
<comment type="caution">
    <text evidence="9">The sequence shown here is derived from an EMBL/GenBank/DDBJ whole genome shotgun (WGS) entry which is preliminary data.</text>
</comment>
<dbReference type="PANTHER" id="PTHR24960">
    <property type="entry name" value="PHOTOSYSTEM I IRON-SULFUR CENTER-RELATED"/>
    <property type="match status" value="1"/>
</dbReference>
<keyword evidence="10" id="KW-1185">Reference proteome</keyword>
<keyword evidence="4" id="KW-0004">4Fe-4S</keyword>
<evidence type="ECO:0000256" key="3">
    <source>
        <dbReference type="ARBA" id="ARBA00013529"/>
    </source>
</evidence>
<dbReference type="InterPro" id="IPR012349">
    <property type="entry name" value="Split_barrel_FMN-bd"/>
</dbReference>
<dbReference type="Proteomes" id="UP000274920">
    <property type="component" value="Unassembled WGS sequence"/>
</dbReference>
<evidence type="ECO:0000313" key="10">
    <source>
        <dbReference type="Proteomes" id="UP000274920"/>
    </source>
</evidence>
<evidence type="ECO:0000313" key="9">
    <source>
        <dbReference type="EMBL" id="RRK34807.1"/>
    </source>
</evidence>
<evidence type="ECO:0000256" key="6">
    <source>
        <dbReference type="ARBA" id="ARBA00023004"/>
    </source>
</evidence>
<name>A0A426DPP7_9FIRM</name>
<dbReference type="Gene3D" id="3.30.70.20">
    <property type="match status" value="1"/>
</dbReference>
<organism evidence="9 10">
    <name type="scientific">Schaedlerella arabinosiphila</name>
    <dbReference type="NCBI Taxonomy" id="2044587"/>
    <lineage>
        <taxon>Bacteria</taxon>
        <taxon>Bacillati</taxon>
        <taxon>Bacillota</taxon>
        <taxon>Clostridia</taxon>
        <taxon>Lachnospirales</taxon>
        <taxon>Lachnospiraceae</taxon>
        <taxon>Schaedlerella</taxon>
    </lineage>
</organism>
<sequence>MMNEKAKKYVDLFRKVKIASAATVDQDGHPRSRIINVMIAAEEGMYIVTSKGKPFYEQLMNTGEIALSAMCPDCQSLKFCGKIKKVEKQWVDKVFQENPGMNEVYPGDTRYILDAFLIYEGSGEWFDLMHYPISRETFSYGTEEERAGFEITDECIGCGSCLRACPQKCIAQGEPWRIDPVHCLQCGACREVCPAGAVRKLHA</sequence>
<dbReference type="InterPro" id="IPR017896">
    <property type="entry name" value="4Fe4S_Fe-S-bd"/>
</dbReference>
<evidence type="ECO:0000256" key="4">
    <source>
        <dbReference type="ARBA" id="ARBA00022485"/>
    </source>
</evidence>
<keyword evidence="5" id="KW-0479">Metal-binding</keyword>
<comment type="function">
    <text evidence="2">Ferredoxins are iron-sulfur proteins that transfer electrons in a wide variety of metabolic reactions.</text>
</comment>
<evidence type="ECO:0000256" key="7">
    <source>
        <dbReference type="ARBA" id="ARBA00023014"/>
    </source>
</evidence>
<gene>
    <name evidence="9" type="ORF">EBB54_28310</name>
</gene>
<dbReference type="GO" id="GO:0046872">
    <property type="term" value="F:metal ion binding"/>
    <property type="evidence" value="ECO:0007669"/>
    <property type="project" value="UniProtKB-KW"/>
</dbReference>
<evidence type="ECO:0000256" key="2">
    <source>
        <dbReference type="ARBA" id="ARBA00003532"/>
    </source>
</evidence>
<feature type="domain" description="4Fe-4S ferredoxin-type" evidence="8">
    <location>
        <begin position="145"/>
        <end position="175"/>
    </location>
</feature>
<dbReference type="InterPro" id="IPR017900">
    <property type="entry name" value="4Fe4S_Fe_S_CS"/>
</dbReference>
<dbReference type="AlphaFoldDB" id="A0A426DPP7"/>
<dbReference type="Pfam" id="PF12838">
    <property type="entry name" value="Fer4_7"/>
    <property type="match status" value="1"/>
</dbReference>
<comment type="cofactor">
    <cofactor evidence="1">
        <name>[4Fe-4S] cluster</name>
        <dbReference type="ChEBI" id="CHEBI:49883"/>
    </cofactor>
</comment>
<evidence type="ECO:0000256" key="5">
    <source>
        <dbReference type="ARBA" id="ARBA00022723"/>
    </source>
</evidence>
<evidence type="ECO:0000256" key="1">
    <source>
        <dbReference type="ARBA" id="ARBA00001966"/>
    </source>
</evidence>
<dbReference type="PROSITE" id="PS00198">
    <property type="entry name" value="4FE4S_FER_1"/>
    <property type="match status" value="2"/>
</dbReference>
<feature type="domain" description="4Fe-4S ferredoxin-type" evidence="8">
    <location>
        <begin position="177"/>
        <end position="203"/>
    </location>
</feature>
<keyword evidence="7" id="KW-0411">Iron-sulfur</keyword>
<dbReference type="PANTHER" id="PTHR24960:SF79">
    <property type="entry name" value="PHOTOSYSTEM I IRON-SULFUR CENTER"/>
    <property type="match status" value="1"/>
</dbReference>
<dbReference type="InterPro" id="IPR050157">
    <property type="entry name" value="PSI_iron-sulfur_center"/>
</dbReference>
<dbReference type="PROSITE" id="PS51379">
    <property type="entry name" value="4FE4S_FER_2"/>
    <property type="match status" value="2"/>
</dbReference>
<accession>A0A426DPP7</accession>
<evidence type="ECO:0000259" key="8">
    <source>
        <dbReference type="PROSITE" id="PS51379"/>
    </source>
</evidence>
<proteinExistence type="predicted"/>
<dbReference type="SUPFAM" id="SSF54862">
    <property type="entry name" value="4Fe-4S ferredoxins"/>
    <property type="match status" value="1"/>
</dbReference>